<reference evidence="1 2" key="1">
    <citation type="submission" date="2021-07" db="EMBL/GenBank/DDBJ databases">
        <authorList>
            <person name="Imarazene B."/>
            <person name="Zahm M."/>
            <person name="Klopp C."/>
            <person name="Cabau C."/>
            <person name="Beille S."/>
            <person name="Jouanno E."/>
            <person name="Castinel A."/>
            <person name="Lluch J."/>
            <person name="Gil L."/>
            <person name="Kuchtly C."/>
            <person name="Lopez Roques C."/>
            <person name="Donnadieu C."/>
            <person name="Parrinello H."/>
            <person name="Journot L."/>
            <person name="Du K."/>
            <person name="Schartl M."/>
            <person name="Retaux S."/>
            <person name="Guiguen Y."/>
        </authorList>
    </citation>
    <scope>NUCLEOTIDE SEQUENCE [LARGE SCALE GENOMIC DNA]</scope>
    <source>
        <strain evidence="1">Pach_M1</strain>
        <tissue evidence="1">Testis</tissue>
    </source>
</reference>
<gene>
    <name evidence="1" type="ORF">AMEX_G3382</name>
</gene>
<accession>A0A8T2MFD8</accession>
<organism evidence="1 2">
    <name type="scientific">Astyanax mexicanus</name>
    <name type="common">Blind cave fish</name>
    <name type="synonym">Astyanax fasciatus mexicanus</name>
    <dbReference type="NCBI Taxonomy" id="7994"/>
    <lineage>
        <taxon>Eukaryota</taxon>
        <taxon>Metazoa</taxon>
        <taxon>Chordata</taxon>
        <taxon>Craniata</taxon>
        <taxon>Vertebrata</taxon>
        <taxon>Euteleostomi</taxon>
        <taxon>Actinopterygii</taxon>
        <taxon>Neopterygii</taxon>
        <taxon>Teleostei</taxon>
        <taxon>Ostariophysi</taxon>
        <taxon>Characiformes</taxon>
        <taxon>Characoidei</taxon>
        <taxon>Acestrorhamphidae</taxon>
        <taxon>Acestrorhamphinae</taxon>
        <taxon>Astyanax</taxon>
    </lineage>
</organism>
<sequence length="94" mass="10688">MAGLEPHSGLIKDLFEGGKTHEEISCTLQQMGIQRCSAMSVRRFCVQHDLNRKRHVFSVVISSSFTATRLVPLNKIKLSILNSIQSLQQYRLCR</sequence>
<name>A0A8T2MFD8_ASTMX</name>
<comment type="caution">
    <text evidence="1">The sequence shown here is derived from an EMBL/GenBank/DDBJ whole genome shotgun (WGS) entry which is preliminary data.</text>
</comment>
<dbReference type="EMBL" id="JAICCE010000002">
    <property type="protein sequence ID" value="KAG9280645.1"/>
    <property type="molecule type" value="Genomic_DNA"/>
</dbReference>
<evidence type="ECO:0000313" key="2">
    <source>
        <dbReference type="Proteomes" id="UP000752171"/>
    </source>
</evidence>
<protein>
    <submittedName>
        <fullName evidence="1">Uncharacterized protein</fullName>
    </submittedName>
</protein>
<dbReference type="Proteomes" id="UP000752171">
    <property type="component" value="Unassembled WGS sequence"/>
</dbReference>
<evidence type="ECO:0000313" key="1">
    <source>
        <dbReference type="EMBL" id="KAG9280645.1"/>
    </source>
</evidence>
<dbReference type="AlphaFoldDB" id="A0A8T2MFD8"/>
<proteinExistence type="predicted"/>